<proteinExistence type="predicted"/>
<dbReference type="OrthoDB" id="1911931at2759"/>
<dbReference type="STRING" id="3988.B9RAK9"/>
<feature type="compositionally biased region" description="Low complexity" evidence="1">
    <location>
        <begin position="101"/>
        <end position="119"/>
    </location>
</feature>
<keyword evidence="3" id="KW-1185">Reference proteome</keyword>
<dbReference type="PANTHER" id="PTHR34466:SF1">
    <property type="entry name" value="OS06G0609800 PROTEIN"/>
    <property type="match status" value="1"/>
</dbReference>
<gene>
    <name evidence="2" type="ORF">RCOM_1507090</name>
</gene>
<feature type="region of interest" description="Disordered" evidence="1">
    <location>
        <begin position="94"/>
        <end position="269"/>
    </location>
</feature>
<dbReference type="KEGG" id="rcu:8266349"/>
<feature type="compositionally biased region" description="Polar residues" evidence="1">
    <location>
        <begin position="176"/>
        <end position="207"/>
    </location>
</feature>
<feature type="compositionally biased region" description="Polar residues" evidence="1">
    <location>
        <begin position="18"/>
        <end position="28"/>
    </location>
</feature>
<dbReference type="FunCoup" id="B9RAK9">
    <property type="interactions" value="1125"/>
</dbReference>
<organism evidence="2 3">
    <name type="scientific">Ricinus communis</name>
    <name type="common">Castor bean</name>
    <dbReference type="NCBI Taxonomy" id="3988"/>
    <lineage>
        <taxon>Eukaryota</taxon>
        <taxon>Viridiplantae</taxon>
        <taxon>Streptophyta</taxon>
        <taxon>Embryophyta</taxon>
        <taxon>Tracheophyta</taxon>
        <taxon>Spermatophyta</taxon>
        <taxon>Magnoliopsida</taxon>
        <taxon>eudicotyledons</taxon>
        <taxon>Gunneridae</taxon>
        <taxon>Pentapetalae</taxon>
        <taxon>rosids</taxon>
        <taxon>fabids</taxon>
        <taxon>Malpighiales</taxon>
        <taxon>Euphorbiaceae</taxon>
        <taxon>Acalyphoideae</taxon>
        <taxon>Acalypheae</taxon>
        <taxon>Ricinus</taxon>
    </lineage>
</organism>
<dbReference type="PANTHER" id="PTHR34466">
    <property type="entry name" value="OS11G0129800 PROTEIN"/>
    <property type="match status" value="1"/>
</dbReference>
<evidence type="ECO:0000313" key="2">
    <source>
        <dbReference type="EMBL" id="EEF51836.1"/>
    </source>
</evidence>
<evidence type="ECO:0000256" key="1">
    <source>
        <dbReference type="SAM" id="MobiDB-lite"/>
    </source>
</evidence>
<dbReference type="InParanoid" id="B9RAK9"/>
<sequence>MATSAFKSTTKRAPLGRSPSTVTTDDCYSSSNRSTSSSHRRARSLSRFSRPFRDDFSDEPQVPSGRFVNTMRGSSFPDITLDDIAVELFNSGDRGRSALRNNGDVSSGDNNNNKVSVSQRRGRSVSRRVGEGKGSCANSNVGGGRVNSENNNSRRRRSVSVVRYQISDSESDLDHSQYSSNRAASKSFSGGSTQVPLSSKAAASNHRQALRRSLSQKDLKYHDGYSSHSSVLTDDEGRDAHSNVNGTERTIRTVYTQKKGTRKPSDDCLQSRNSDVLQAVSTIRRNYATKLELSEKRKKDLLAEILLEEQHGRELSKMVKELLPEPKDNVAEKPTRARKKSSDRSRMSMRLTEEAEKYFEDFISNVEDTDISSLDGEMTDTSSSLGGITKTQVFQSPALSKSVPVEMDGVVLPWLQWETSNDASPLLSRKAELVATPKTHLWETAQEATPGKDLSYHSISSNGSWSPGVIDGHSTSKGETVTGNRFGEYGSHCSQFSSGGTKPRFDVDEYLKRQSEEDFLFERWNQQRRIHSGSLLLCNQIFF</sequence>
<feature type="compositionally biased region" description="Basic and acidic residues" evidence="1">
    <location>
        <begin position="215"/>
        <end position="225"/>
    </location>
</feature>
<name>B9RAK9_RICCO</name>
<evidence type="ECO:0000313" key="3">
    <source>
        <dbReference type="Proteomes" id="UP000008311"/>
    </source>
</evidence>
<dbReference type="Proteomes" id="UP000008311">
    <property type="component" value="Unassembled WGS sequence"/>
</dbReference>
<protein>
    <submittedName>
        <fullName evidence="2">Uncharacterized protein</fullName>
    </submittedName>
</protein>
<accession>B9RAK9</accession>
<reference evidence="3" key="1">
    <citation type="journal article" date="2010" name="Nat. Biotechnol.">
        <title>Draft genome sequence of the oilseed species Ricinus communis.</title>
        <authorList>
            <person name="Chan A.P."/>
            <person name="Crabtree J."/>
            <person name="Zhao Q."/>
            <person name="Lorenzi H."/>
            <person name="Orvis J."/>
            <person name="Puiu D."/>
            <person name="Melake-Berhan A."/>
            <person name="Jones K.M."/>
            <person name="Redman J."/>
            <person name="Chen G."/>
            <person name="Cahoon E.B."/>
            <person name="Gedil M."/>
            <person name="Stanke M."/>
            <person name="Haas B.J."/>
            <person name="Wortman J.R."/>
            <person name="Fraser-Liggett C.M."/>
            <person name="Ravel J."/>
            <person name="Rabinowicz P.D."/>
        </authorList>
    </citation>
    <scope>NUCLEOTIDE SEQUENCE [LARGE SCALE GENOMIC DNA]</scope>
    <source>
        <strain evidence="3">cv. Hale</strain>
    </source>
</reference>
<dbReference type="EMBL" id="EQ973773">
    <property type="protein sequence ID" value="EEF51836.1"/>
    <property type="molecule type" value="Genomic_DNA"/>
</dbReference>
<dbReference type="AlphaFoldDB" id="B9RAK9"/>
<feature type="compositionally biased region" description="Low complexity" evidence="1">
    <location>
        <begin position="134"/>
        <end position="151"/>
    </location>
</feature>
<feature type="region of interest" description="Disordered" evidence="1">
    <location>
        <begin position="1"/>
        <end position="74"/>
    </location>
</feature>
<dbReference type="eggNOG" id="ENOG502QQKC">
    <property type="taxonomic scope" value="Eukaryota"/>
</dbReference>
<feature type="compositionally biased region" description="Polar residues" evidence="1">
    <location>
        <begin position="242"/>
        <end position="258"/>
    </location>
</feature>
<feature type="region of interest" description="Disordered" evidence="1">
    <location>
        <begin position="325"/>
        <end position="348"/>
    </location>
</feature>